<feature type="compositionally biased region" description="Basic and acidic residues" evidence="1">
    <location>
        <begin position="125"/>
        <end position="137"/>
    </location>
</feature>
<organism evidence="3 4">
    <name type="scientific">Mycoplasmopsis agassizii</name>
    <dbReference type="NCBI Taxonomy" id="33922"/>
    <lineage>
        <taxon>Bacteria</taxon>
        <taxon>Bacillati</taxon>
        <taxon>Mycoplasmatota</taxon>
        <taxon>Mycoplasmoidales</taxon>
        <taxon>Metamycoplasmataceae</taxon>
        <taxon>Mycoplasmopsis</taxon>
    </lineage>
</organism>
<sequence length="815" mass="92124">MNLRSKIIIALSIATVAAVGGTTAGLVVGLNRQEDSKTGVNYNSLASVKKIDYKKAPSDPEVIMKEVKPPEKIEDPKPTPPAPKPEEKPEPEPTPIEKKEEPKKEEIEVAPEPKKEEIPPLPKEVVAEKSVSKDKPENQPAATSGTSTYKLLTTKELIEQLRDHGESAARVKDFKTVGGVGTNLRRFGKNSTVAKPDKFDYESLSAGSQDSAIVLGALIRDGVTLENLPTLKEPISLKDLNSLRENSLRYVEGTRVLKLEQKDLDELLKEYNENLKLELGDLINGIRFSFNDVERLNKKYDVEEIKAKYKRDYRSLTEEEKNIFYVNERIEKYAADPNTSFIFPSIKSFKDIKPKKSFTSEEITRLEMGQVPNSFKVDGQFGSTATKRAAFVNDVLFRTTQQNMNRYFGFASNWERTENDVMNLEFRAWKGEATNSGYEKAEPIIIPGFEDSARLLEYKNLSNTNKDNNRYIIEIFAVQNLDSVNALVTAAKKLMKNQKGAGIAIRNINASTGEKAKNVVKNMPNFIKSLTLFYDWNDPVVVHALIDNLNFNTTDKTLVELNLYTDVSRNINQRNTAVERATSLTRIDPRVYQRVNPGAYDYKYNAIFLTLAVGKPTTRREIGQMMRYVYVIAKNRREFQGYFGGDGGYPVEWDFRDANMYEMNNIEIPNIPNFKTFRKVTFSSLINGKAIYDLTNLKIDNTEKVELNFLNPNTGMHYANTTPLTSLKTLTFNTLVVVGSSGRGTSADASTISNHMLRSYQYLNAIDFRDETVNGVLHKTEMTEEIIKSITWPFNVRKIMLQGKEITGFSKSAQQ</sequence>
<dbReference type="OrthoDB" id="400621at2"/>
<dbReference type="RefSeq" id="WP_095335165.1">
    <property type="nucleotide sequence ID" value="NZ_NQNY01000018.1"/>
</dbReference>
<feature type="compositionally biased region" description="Basic and acidic residues" evidence="1">
    <location>
        <begin position="53"/>
        <end position="77"/>
    </location>
</feature>
<evidence type="ECO:0000313" key="3">
    <source>
        <dbReference type="EMBL" id="PAK20935.1"/>
    </source>
</evidence>
<dbReference type="Proteomes" id="UP000216943">
    <property type="component" value="Unassembled WGS sequence"/>
</dbReference>
<dbReference type="EMBL" id="NQNY01000018">
    <property type="protein sequence ID" value="PAK20935.1"/>
    <property type="molecule type" value="Genomic_DNA"/>
</dbReference>
<comment type="caution">
    <text evidence="3">The sequence shown here is derived from an EMBL/GenBank/DDBJ whole genome shotgun (WGS) entry which is preliminary data.</text>
</comment>
<evidence type="ECO:0000256" key="1">
    <source>
        <dbReference type="SAM" id="MobiDB-lite"/>
    </source>
</evidence>
<evidence type="ECO:0000313" key="4">
    <source>
        <dbReference type="Proteomes" id="UP000216943"/>
    </source>
</evidence>
<feature type="region of interest" description="Disordered" evidence="1">
    <location>
        <begin position="53"/>
        <end position="148"/>
    </location>
</feature>
<dbReference type="InterPro" id="IPR030942">
    <property type="entry name" value="Mycoplas_M_dom"/>
</dbReference>
<dbReference type="Pfam" id="PF26360">
    <property type="entry name" value="MIB_M1"/>
    <property type="match status" value="1"/>
</dbReference>
<name>A0A269TJP0_9BACT</name>
<accession>A0A269TJP0</accession>
<dbReference type="AlphaFoldDB" id="A0A269TJP0"/>
<feature type="domain" description="IgG-blocking virulence" evidence="2">
    <location>
        <begin position="400"/>
        <end position="567"/>
    </location>
</feature>
<gene>
    <name evidence="3" type="ORF">CJJ23_04570</name>
</gene>
<proteinExistence type="predicted"/>
<feature type="compositionally biased region" description="Basic and acidic residues" evidence="1">
    <location>
        <begin position="84"/>
        <end position="118"/>
    </location>
</feature>
<protein>
    <recommendedName>
        <fullName evidence="2">IgG-blocking virulence domain-containing protein</fullName>
    </recommendedName>
</protein>
<reference evidence="4" key="1">
    <citation type="submission" date="2017-08" db="EMBL/GenBank/DDBJ databases">
        <authorList>
            <person name="Alvarez-Ponce D."/>
            <person name="Weitzman C.L."/>
            <person name="Tillett R.L."/>
            <person name="Sandmeier F.C."/>
            <person name="Tracy C.R."/>
        </authorList>
    </citation>
    <scope>NUCLEOTIDE SEQUENCE [LARGE SCALE GENOMIC DNA]</scope>
    <source>
        <strain evidence="4">723</strain>
    </source>
</reference>
<evidence type="ECO:0000259" key="2">
    <source>
        <dbReference type="Pfam" id="PF26360"/>
    </source>
</evidence>